<evidence type="ECO:0000313" key="3">
    <source>
        <dbReference type="Proteomes" id="UP000784294"/>
    </source>
</evidence>
<gene>
    <name evidence="2" type="ORF">PXEA_LOCUS9092</name>
</gene>
<dbReference type="AlphaFoldDB" id="A0A3S5CEX8"/>
<protein>
    <submittedName>
        <fullName evidence="2">Uncharacterized protein</fullName>
    </submittedName>
</protein>
<evidence type="ECO:0000313" key="2">
    <source>
        <dbReference type="EMBL" id="VEL15652.1"/>
    </source>
</evidence>
<reference evidence="2" key="1">
    <citation type="submission" date="2018-11" db="EMBL/GenBank/DDBJ databases">
        <authorList>
            <consortium name="Pathogen Informatics"/>
        </authorList>
    </citation>
    <scope>NUCLEOTIDE SEQUENCE</scope>
</reference>
<dbReference type="Proteomes" id="UP000784294">
    <property type="component" value="Unassembled WGS sequence"/>
</dbReference>
<sequence>MHLLLSGLRMSTCVDPEAATHGRDESENRECNQHGSWLWPPTRTDGSRL</sequence>
<evidence type="ECO:0000256" key="1">
    <source>
        <dbReference type="SAM" id="MobiDB-lite"/>
    </source>
</evidence>
<accession>A0A3S5CEX8</accession>
<feature type="region of interest" description="Disordered" evidence="1">
    <location>
        <begin position="15"/>
        <end position="49"/>
    </location>
</feature>
<proteinExistence type="predicted"/>
<organism evidence="2 3">
    <name type="scientific">Protopolystoma xenopodis</name>
    <dbReference type="NCBI Taxonomy" id="117903"/>
    <lineage>
        <taxon>Eukaryota</taxon>
        <taxon>Metazoa</taxon>
        <taxon>Spiralia</taxon>
        <taxon>Lophotrochozoa</taxon>
        <taxon>Platyhelminthes</taxon>
        <taxon>Monogenea</taxon>
        <taxon>Polyopisthocotylea</taxon>
        <taxon>Polystomatidea</taxon>
        <taxon>Polystomatidae</taxon>
        <taxon>Protopolystoma</taxon>
    </lineage>
</organism>
<name>A0A3S5CEX8_9PLAT</name>
<comment type="caution">
    <text evidence="2">The sequence shown here is derived from an EMBL/GenBank/DDBJ whole genome shotgun (WGS) entry which is preliminary data.</text>
</comment>
<dbReference type="EMBL" id="CAAALY010025342">
    <property type="protein sequence ID" value="VEL15652.1"/>
    <property type="molecule type" value="Genomic_DNA"/>
</dbReference>
<feature type="compositionally biased region" description="Basic and acidic residues" evidence="1">
    <location>
        <begin position="18"/>
        <end position="32"/>
    </location>
</feature>
<keyword evidence="3" id="KW-1185">Reference proteome</keyword>